<evidence type="ECO:0000313" key="2">
    <source>
        <dbReference type="EMBL" id="GAA5100746.1"/>
    </source>
</evidence>
<dbReference type="Proteomes" id="UP001501525">
    <property type="component" value="Unassembled WGS sequence"/>
</dbReference>
<feature type="transmembrane region" description="Helical" evidence="1">
    <location>
        <begin position="89"/>
        <end position="118"/>
    </location>
</feature>
<evidence type="ECO:0008006" key="4">
    <source>
        <dbReference type="Google" id="ProtNLM"/>
    </source>
</evidence>
<comment type="caution">
    <text evidence="2">The sequence shown here is derived from an EMBL/GenBank/DDBJ whole genome shotgun (WGS) entry which is preliminary data.</text>
</comment>
<keyword evidence="1" id="KW-0472">Membrane</keyword>
<keyword evidence="3" id="KW-1185">Reference proteome</keyword>
<organism evidence="2 3">
    <name type="scientific">Bartonella acomydis</name>
    <dbReference type="NCBI Taxonomy" id="686234"/>
    <lineage>
        <taxon>Bacteria</taxon>
        <taxon>Pseudomonadati</taxon>
        <taxon>Pseudomonadota</taxon>
        <taxon>Alphaproteobacteria</taxon>
        <taxon>Hyphomicrobiales</taxon>
        <taxon>Bartonellaceae</taxon>
        <taxon>Bartonella</taxon>
    </lineage>
</organism>
<dbReference type="EMBL" id="BAABIY010000040">
    <property type="protein sequence ID" value="GAA5100746.1"/>
    <property type="molecule type" value="Genomic_DNA"/>
</dbReference>
<dbReference type="RefSeq" id="WP_345097179.1">
    <property type="nucleotide sequence ID" value="NZ_BAABIY010000040.1"/>
</dbReference>
<gene>
    <name evidence="2" type="ORF">GCM10023260_12930</name>
</gene>
<name>A0ABP9MRX7_9HYPH</name>
<proteinExistence type="predicted"/>
<keyword evidence="1" id="KW-1133">Transmembrane helix</keyword>
<sequence length="143" mass="16432">MKNHQQQNEPQSGFFQTQANTKSTSQSVFAKGSKLFACKEAMMLTIKDYKIIFCIALVMLILSFFRIHYLPGFFFGLFAGGIYGEGNSFFDYILFLPIFLWGLSIIFLPVVLILHFILNRRLKKMLVKLEQKTSQKQNKSATA</sequence>
<feature type="transmembrane region" description="Helical" evidence="1">
    <location>
        <begin position="49"/>
        <end position="69"/>
    </location>
</feature>
<evidence type="ECO:0000313" key="3">
    <source>
        <dbReference type="Proteomes" id="UP001501525"/>
    </source>
</evidence>
<evidence type="ECO:0000256" key="1">
    <source>
        <dbReference type="SAM" id="Phobius"/>
    </source>
</evidence>
<reference evidence="3" key="1">
    <citation type="journal article" date="2019" name="Int. J. Syst. Evol. Microbiol.">
        <title>The Global Catalogue of Microorganisms (GCM) 10K type strain sequencing project: providing services to taxonomists for standard genome sequencing and annotation.</title>
        <authorList>
            <consortium name="The Broad Institute Genomics Platform"/>
            <consortium name="The Broad Institute Genome Sequencing Center for Infectious Disease"/>
            <person name="Wu L."/>
            <person name="Ma J."/>
        </authorList>
    </citation>
    <scope>NUCLEOTIDE SEQUENCE [LARGE SCALE GENOMIC DNA]</scope>
    <source>
        <strain evidence="3">JCM 17706</strain>
    </source>
</reference>
<accession>A0ABP9MRX7</accession>
<protein>
    <recommendedName>
        <fullName evidence="4">Transmembrane protein</fullName>
    </recommendedName>
</protein>
<keyword evidence="1" id="KW-0812">Transmembrane</keyword>